<evidence type="ECO:0008006" key="3">
    <source>
        <dbReference type="Google" id="ProtNLM"/>
    </source>
</evidence>
<dbReference type="EMBL" id="BOQE01000001">
    <property type="protein sequence ID" value="GIM46718.1"/>
    <property type="molecule type" value="Genomic_DNA"/>
</dbReference>
<dbReference type="AlphaFoldDB" id="A0AAV4LG16"/>
<dbReference type="RefSeq" id="WP_282199781.1">
    <property type="nucleotide sequence ID" value="NZ_BOQE01000001.1"/>
</dbReference>
<organism evidence="1 2">
    <name type="scientific">Collibacillus ludicampi</name>
    <dbReference type="NCBI Taxonomy" id="2771369"/>
    <lineage>
        <taxon>Bacteria</taxon>
        <taxon>Bacillati</taxon>
        <taxon>Bacillota</taxon>
        <taxon>Bacilli</taxon>
        <taxon>Bacillales</taxon>
        <taxon>Alicyclobacillaceae</taxon>
        <taxon>Collibacillus</taxon>
    </lineage>
</organism>
<dbReference type="InterPro" id="IPR009711">
    <property type="entry name" value="UPF0473"/>
</dbReference>
<comment type="caution">
    <text evidence="1">The sequence shown here is derived from an EMBL/GenBank/DDBJ whole genome shotgun (WGS) entry which is preliminary data.</text>
</comment>
<proteinExistence type="predicted"/>
<accession>A0AAV4LG16</accession>
<protein>
    <recommendedName>
        <fullName evidence="3">DUF1292 domain-containing protein</fullName>
    </recommendedName>
</protein>
<keyword evidence="2" id="KW-1185">Reference proteome</keyword>
<dbReference type="Pfam" id="PF06949">
    <property type="entry name" value="DUF1292"/>
    <property type="match status" value="1"/>
</dbReference>
<reference evidence="1" key="1">
    <citation type="journal article" date="2023" name="Int. J. Syst. Evol. Microbiol.">
        <title>Collibacillus ludicampi gen. nov., sp. nov., a new soil bacterium of the family Alicyclobacillaceae.</title>
        <authorList>
            <person name="Jojima T."/>
            <person name="Ioku Y."/>
            <person name="Fukuta Y."/>
            <person name="Shirasaka N."/>
            <person name="Matsumura Y."/>
            <person name="Mori M."/>
        </authorList>
    </citation>
    <scope>NUCLEOTIDE SEQUENCE</scope>
    <source>
        <strain evidence="1">TP075</strain>
    </source>
</reference>
<name>A0AAV4LG16_9BACL</name>
<gene>
    <name evidence="1" type="ORF">DNHGIG_22670</name>
</gene>
<dbReference type="Proteomes" id="UP001057291">
    <property type="component" value="Unassembled WGS sequence"/>
</dbReference>
<sequence>MKEHEERDYITIEDEEGKEKAYAVEALFDMDDRSYVLLSSEHETLLMRVEGNGGDQYLVGITDPVERESILNAYEIAVDAAPAD</sequence>
<evidence type="ECO:0000313" key="2">
    <source>
        <dbReference type="Proteomes" id="UP001057291"/>
    </source>
</evidence>
<evidence type="ECO:0000313" key="1">
    <source>
        <dbReference type="EMBL" id="GIM46718.1"/>
    </source>
</evidence>